<name>A0A1G1WB24_9BACT</name>
<proteinExistence type="predicted"/>
<dbReference type="STRING" id="1802595.A2134_02515"/>
<gene>
    <name evidence="1" type="ORF">A2134_02515</name>
</gene>
<accession>A0A1G1WB24</accession>
<evidence type="ECO:0000313" key="2">
    <source>
        <dbReference type="Proteomes" id="UP000178162"/>
    </source>
</evidence>
<dbReference type="AlphaFoldDB" id="A0A1G1WB24"/>
<protein>
    <submittedName>
        <fullName evidence="1">Uncharacterized protein</fullName>
    </submittedName>
</protein>
<dbReference type="EMBL" id="MHCR01000029">
    <property type="protein sequence ID" value="OGY24898.1"/>
    <property type="molecule type" value="Genomic_DNA"/>
</dbReference>
<dbReference type="Proteomes" id="UP000178162">
    <property type="component" value="Unassembled WGS sequence"/>
</dbReference>
<reference evidence="1 2" key="1">
    <citation type="journal article" date="2016" name="Nat. Commun.">
        <title>Thousands of microbial genomes shed light on interconnected biogeochemical processes in an aquifer system.</title>
        <authorList>
            <person name="Anantharaman K."/>
            <person name="Brown C.T."/>
            <person name="Hug L.A."/>
            <person name="Sharon I."/>
            <person name="Castelle C.J."/>
            <person name="Probst A.J."/>
            <person name="Thomas B.C."/>
            <person name="Singh A."/>
            <person name="Wilkins M.J."/>
            <person name="Karaoz U."/>
            <person name="Brodie E.L."/>
            <person name="Williams K.H."/>
            <person name="Hubbard S.S."/>
            <person name="Banfield J.F."/>
        </authorList>
    </citation>
    <scope>NUCLEOTIDE SEQUENCE [LARGE SCALE GENOMIC DNA]</scope>
</reference>
<sequence>MSKPTKFITIDVGNGWTKGFVLEISKEDNLRLLISKKTSLPTSVGDLNLTVNQILDSLDAKRDNDTALVITSSLENAKSLAEKLGANFALSEVAKEHFLVWLDGKASLSQGTILDAGATSFSASYEASEVGKFILHKTTAVEIENYFGNKKIRPHKIAQSPNEVDLEEAFFRLAASRKTLNFATKGSKSIVLTGAIFSYTPKLTRTALIILDTLQSGVTTQVLIDTELFLDGFGALLAAHPSLDKMNCDFLQNLGGFVSLGGSGTLKLDYGFSQVQEISVNQEEIAIVPAKSDQLVEVSIDGTKEAEKVWGGSFGILIDGRVKPLNLSFGNEESRQKITSWYNSLEKTEFI</sequence>
<organism evidence="1 2">
    <name type="scientific">Candidatus Woykebacteria bacterium RBG_16_39_9b</name>
    <dbReference type="NCBI Taxonomy" id="1802595"/>
    <lineage>
        <taxon>Bacteria</taxon>
        <taxon>Candidatus Woykeibacteriota</taxon>
    </lineage>
</organism>
<comment type="caution">
    <text evidence="1">The sequence shown here is derived from an EMBL/GenBank/DDBJ whole genome shotgun (WGS) entry which is preliminary data.</text>
</comment>
<evidence type="ECO:0000313" key="1">
    <source>
        <dbReference type="EMBL" id="OGY24898.1"/>
    </source>
</evidence>